<dbReference type="EC" id="4.2.2.n1" evidence="2"/>
<evidence type="ECO:0000313" key="7">
    <source>
        <dbReference type="EMBL" id="MFE4108156.1"/>
    </source>
</evidence>
<evidence type="ECO:0000256" key="3">
    <source>
        <dbReference type="ARBA" id="ARBA00023239"/>
    </source>
</evidence>
<keyword evidence="3" id="KW-0456">Lyase</keyword>
<keyword evidence="4" id="KW-0961">Cell wall biogenesis/degradation</keyword>
<gene>
    <name evidence="7" type="ORF">ACFVKH_17875</name>
</gene>
<reference evidence="7 8" key="1">
    <citation type="submission" date="2024-10" db="EMBL/GenBank/DDBJ databases">
        <authorList>
            <person name="Ratan Roy A."/>
            <person name="Morales Sandoval P.H."/>
            <person name="De Los Santos Villalobos S."/>
            <person name="Chakraborty S."/>
            <person name="Mukherjee J."/>
        </authorList>
    </citation>
    <scope>NUCLEOTIDE SEQUENCE [LARGE SCALE GENOMIC DNA]</scope>
    <source>
        <strain evidence="7 8">S1</strain>
    </source>
</reference>
<dbReference type="Pfam" id="PF06725">
    <property type="entry name" value="3D"/>
    <property type="match status" value="1"/>
</dbReference>
<dbReference type="InterPro" id="IPR026044">
    <property type="entry name" value="MltA"/>
</dbReference>
<evidence type="ECO:0000259" key="6">
    <source>
        <dbReference type="SMART" id="SM00925"/>
    </source>
</evidence>
<evidence type="ECO:0000256" key="2">
    <source>
        <dbReference type="ARBA" id="ARBA00012587"/>
    </source>
</evidence>
<dbReference type="PANTHER" id="PTHR30124">
    <property type="entry name" value="MEMBRANE-BOUND LYTIC MUREIN TRANSGLYCOSYLASE A"/>
    <property type="match status" value="1"/>
</dbReference>
<dbReference type="PIRSF" id="PIRSF019422">
    <property type="entry name" value="MltA"/>
    <property type="match status" value="1"/>
</dbReference>
<dbReference type="InterPro" id="IPR005300">
    <property type="entry name" value="MltA_B"/>
</dbReference>
<dbReference type="Gene3D" id="2.40.40.10">
    <property type="entry name" value="RlpA-like domain"/>
    <property type="match status" value="1"/>
</dbReference>
<dbReference type="PANTHER" id="PTHR30124:SF0">
    <property type="entry name" value="MEMBRANE-BOUND LYTIC MUREIN TRANSGLYCOSYLASE A"/>
    <property type="match status" value="1"/>
</dbReference>
<feature type="domain" description="Lytic transglycosylase MltA" evidence="6">
    <location>
        <begin position="150"/>
        <end position="291"/>
    </location>
</feature>
<dbReference type="EMBL" id="JBHZOL010000100">
    <property type="protein sequence ID" value="MFE4108156.1"/>
    <property type="molecule type" value="Genomic_DNA"/>
</dbReference>
<name>A0ABW6IIW3_9CYAN</name>
<sequence length="395" mass="43311">MQYLKSLAWFLISAGLVIGLSVSPSLATLPLRPITFAAAQAIAVAPLGYDAELWGSEQTAADWRSLLAAIDHSLHYLATPQAAAAYAQYPVAPISRDRVQRSLRRFRQLVRTSPTPAALKAAVEREFTLYQAVGHDGAGTVDFTGYFEPSYPASRVRTDEYRYPLYRRPPDLESWPLPHPTRTELEGNDALQSNQGRLRGLELVWLRDRLQAFLIQVQGSARLELTDGTQMSVGYAGRTEYNYTSIGRSLIDAGKIAEADLTLPVLIDYFRQFPADLDVYLPRNQRFVFFRETYGSPPIGTLSVPVTAGRSIATDKTLMPPGALALINVALPVSQPDGTWVAETVSRYVLDQDTGGAIRGPGRVDLFMGSGAAAGDRAGLINTSGQLYYLLLKEN</sequence>
<dbReference type="CDD" id="cd14668">
    <property type="entry name" value="mlta_B"/>
    <property type="match status" value="1"/>
</dbReference>
<organism evidence="7 8">
    <name type="scientific">Almyronema epifaneia S1</name>
    <dbReference type="NCBI Taxonomy" id="2991925"/>
    <lineage>
        <taxon>Bacteria</taxon>
        <taxon>Bacillati</taxon>
        <taxon>Cyanobacteriota</taxon>
        <taxon>Cyanophyceae</taxon>
        <taxon>Nodosilineales</taxon>
        <taxon>Nodosilineaceae</taxon>
        <taxon>Almyronema</taxon>
        <taxon>Almyronema epifaneia</taxon>
    </lineage>
</organism>
<dbReference type="SMART" id="SM00925">
    <property type="entry name" value="MltA"/>
    <property type="match status" value="1"/>
</dbReference>
<evidence type="ECO:0000256" key="4">
    <source>
        <dbReference type="ARBA" id="ARBA00023316"/>
    </source>
</evidence>
<dbReference type="SUPFAM" id="SSF50685">
    <property type="entry name" value="Barwin-like endoglucanases"/>
    <property type="match status" value="1"/>
</dbReference>
<dbReference type="CDD" id="cd14485">
    <property type="entry name" value="mltA_like_LT_A"/>
    <property type="match status" value="1"/>
</dbReference>
<dbReference type="InterPro" id="IPR010611">
    <property type="entry name" value="3D_dom"/>
</dbReference>
<protein>
    <recommendedName>
        <fullName evidence="2">peptidoglycan lytic exotransglycosylase</fullName>
        <ecNumber evidence="2">4.2.2.n1</ecNumber>
    </recommendedName>
    <alternativeName>
        <fullName evidence="5">Murein hydrolase A</fullName>
    </alternativeName>
</protein>
<comment type="catalytic activity">
    <reaction evidence="1">
        <text>Exolytic cleavage of the (1-&gt;4)-beta-glycosidic linkage between N-acetylmuramic acid (MurNAc) and N-acetylglucosamine (GlcNAc) residues in peptidoglycan, from either the reducing or the non-reducing ends of the peptidoglycan chains, with concomitant formation of a 1,6-anhydrobond in the MurNAc residue.</text>
        <dbReference type="EC" id="4.2.2.n1"/>
    </reaction>
</comment>
<comment type="caution">
    <text evidence="7">The sequence shown here is derived from an EMBL/GenBank/DDBJ whole genome shotgun (WGS) entry which is preliminary data.</text>
</comment>
<dbReference type="InterPro" id="IPR036908">
    <property type="entry name" value="RlpA-like_sf"/>
</dbReference>
<evidence type="ECO:0000256" key="5">
    <source>
        <dbReference type="ARBA" id="ARBA00030918"/>
    </source>
</evidence>
<keyword evidence="8" id="KW-1185">Reference proteome</keyword>
<proteinExistence type="predicted"/>
<dbReference type="RefSeq" id="WP_377967594.1">
    <property type="nucleotide sequence ID" value="NZ_JBHZOL010000100.1"/>
</dbReference>
<dbReference type="Proteomes" id="UP001600165">
    <property type="component" value="Unassembled WGS sequence"/>
</dbReference>
<evidence type="ECO:0000313" key="8">
    <source>
        <dbReference type="Proteomes" id="UP001600165"/>
    </source>
</evidence>
<accession>A0ABW6IIW3</accession>
<dbReference type="Pfam" id="PF03562">
    <property type="entry name" value="MltA"/>
    <property type="match status" value="1"/>
</dbReference>
<dbReference type="Gene3D" id="2.40.240.50">
    <property type="entry name" value="Barwin-like endoglucanases"/>
    <property type="match status" value="1"/>
</dbReference>
<evidence type="ECO:0000256" key="1">
    <source>
        <dbReference type="ARBA" id="ARBA00001420"/>
    </source>
</evidence>